<dbReference type="AlphaFoldDB" id="A0AAJ0CKV5"/>
<comment type="caution">
    <text evidence="4">The sequence shown here is derived from an EMBL/GenBank/DDBJ whole genome shotgun (WGS) entry which is preliminary data.</text>
</comment>
<evidence type="ECO:0000313" key="4">
    <source>
        <dbReference type="EMBL" id="KAK2594923.1"/>
    </source>
</evidence>
<accession>A0AAJ0CKV5</accession>
<dbReference type="InterPro" id="IPR036291">
    <property type="entry name" value="NAD(P)-bd_dom_sf"/>
</dbReference>
<dbReference type="PANTHER" id="PTHR42748">
    <property type="entry name" value="NITROGEN METABOLITE REPRESSION PROTEIN NMRA FAMILY MEMBER"/>
    <property type="match status" value="1"/>
</dbReference>
<gene>
    <name evidence="4" type="ORF">QQS21_007371</name>
</gene>
<name>A0AAJ0CKV5_9HYPO</name>
<feature type="domain" description="NmrA-like" evidence="3">
    <location>
        <begin position="1"/>
        <end position="302"/>
    </location>
</feature>
<evidence type="ECO:0000259" key="3">
    <source>
        <dbReference type="Pfam" id="PF05368"/>
    </source>
</evidence>
<sequence>MSKTLAVFGATGNQGSSVVNHVLTTDLSAQYTIRAITRDLTSPASLALKAKNVALVQADVQDPSSLARALSGVHTVFAMTTPSFGPNAVEDEIAVAKNIVDAAVSQGVKYFIWSTLPNVREISGGKYTKVTAFDAKAQAEAYIRTLPIKSAFTNPGFFMENFHSQPFLGPKKQPDGTYVLMRNSSPTSTLPLIAAVEDSGKFVGTILANPDEYEGVALCASYKCYTWEEIVQALSKATGKKVVFKEVSDEEFGETLTFARDLFVEAYRYEGEFGNYGKDSVELVAWARERARGRLMDLDEFLEKNPLTLE</sequence>
<evidence type="ECO:0000256" key="1">
    <source>
        <dbReference type="ARBA" id="ARBA00006328"/>
    </source>
</evidence>
<dbReference type="InterPro" id="IPR051164">
    <property type="entry name" value="NmrA-like_oxidored"/>
</dbReference>
<organism evidence="4 5">
    <name type="scientific">Conoideocrella luteorostrata</name>
    <dbReference type="NCBI Taxonomy" id="1105319"/>
    <lineage>
        <taxon>Eukaryota</taxon>
        <taxon>Fungi</taxon>
        <taxon>Dikarya</taxon>
        <taxon>Ascomycota</taxon>
        <taxon>Pezizomycotina</taxon>
        <taxon>Sordariomycetes</taxon>
        <taxon>Hypocreomycetidae</taxon>
        <taxon>Hypocreales</taxon>
        <taxon>Clavicipitaceae</taxon>
        <taxon>Conoideocrella</taxon>
    </lineage>
</organism>
<dbReference type="SUPFAM" id="SSF51735">
    <property type="entry name" value="NAD(P)-binding Rossmann-fold domains"/>
    <property type="match status" value="1"/>
</dbReference>
<dbReference type="PANTHER" id="PTHR42748:SF11">
    <property type="entry name" value="NMRA-LIKE DOMAIN-CONTAINING PROTEIN"/>
    <property type="match status" value="1"/>
</dbReference>
<keyword evidence="5" id="KW-1185">Reference proteome</keyword>
<reference evidence="4" key="1">
    <citation type="submission" date="2023-06" db="EMBL/GenBank/DDBJ databases">
        <title>Conoideocrella luteorostrata (Hypocreales: Clavicipitaceae), a potential biocontrol fungus for elongate hemlock scale in United States Christmas tree production areas.</title>
        <authorList>
            <person name="Barrett H."/>
            <person name="Lovett B."/>
            <person name="Macias A.M."/>
            <person name="Stajich J.E."/>
            <person name="Kasson M.T."/>
        </authorList>
    </citation>
    <scope>NUCLEOTIDE SEQUENCE</scope>
    <source>
        <strain evidence="4">ARSEF 14590</strain>
    </source>
</reference>
<dbReference type="Gene3D" id="3.40.50.720">
    <property type="entry name" value="NAD(P)-binding Rossmann-like Domain"/>
    <property type="match status" value="1"/>
</dbReference>
<dbReference type="Gene3D" id="3.90.25.10">
    <property type="entry name" value="UDP-galactose 4-epimerase, domain 1"/>
    <property type="match status" value="1"/>
</dbReference>
<dbReference type="EMBL" id="JASWJB010000150">
    <property type="protein sequence ID" value="KAK2594923.1"/>
    <property type="molecule type" value="Genomic_DNA"/>
</dbReference>
<proteinExistence type="inferred from homology"/>
<dbReference type="Proteomes" id="UP001251528">
    <property type="component" value="Unassembled WGS sequence"/>
</dbReference>
<protein>
    <recommendedName>
        <fullName evidence="3">NmrA-like domain-containing protein</fullName>
    </recommendedName>
</protein>
<dbReference type="InterPro" id="IPR008030">
    <property type="entry name" value="NmrA-like"/>
</dbReference>
<dbReference type="CDD" id="cd05251">
    <property type="entry name" value="NmrA_like_SDR_a"/>
    <property type="match status" value="1"/>
</dbReference>
<keyword evidence="2" id="KW-0521">NADP</keyword>
<dbReference type="GO" id="GO:0005634">
    <property type="term" value="C:nucleus"/>
    <property type="evidence" value="ECO:0007669"/>
    <property type="project" value="TreeGrafter"/>
</dbReference>
<evidence type="ECO:0000256" key="2">
    <source>
        <dbReference type="ARBA" id="ARBA00022857"/>
    </source>
</evidence>
<dbReference type="Pfam" id="PF05368">
    <property type="entry name" value="NmrA"/>
    <property type="match status" value="1"/>
</dbReference>
<comment type="similarity">
    <text evidence="1">Belongs to the NmrA-type oxidoreductase family.</text>
</comment>
<evidence type="ECO:0000313" key="5">
    <source>
        <dbReference type="Proteomes" id="UP001251528"/>
    </source>
</evidence>